<comment type="caution">
    <text evidence="5">The sequence shown here is derived from an EMBL/GenBank/DDBJ whole genome shotgun (WGS) entry which is preliminary data.</text>
</comment>
<keyword evidence="2" id="KW-0223">Dioxygenase</keyword>
<proteinExistence type="predicted"/>
<evidence type="ECO:0000313" key="6">
    <source>
        <dbReference type="Proteomes" id="UP000252582"/>
    </source>
</evidence>
<name>A0A6I7HMQ0_9HYPH</name>
<dbReference type="AlphaFoldDB" id="A0A6I7HMQ0"/>
<dbReference type="Gene3D" id="2.60.120.620">
    <property type="entry name" value="q2cbj1_9rhob like domain"/>
    <property type="match status" value="1"/>
</dbReference>
<evidence type="ECO:0000259" key="4">
    <source>
        <dbReference type="SMART" id="SM00702"/>
    </source>
</evidence>
<reference evidence="5 6" key="1">
    <citation type="submission" date="2018-07" db="EMBL/GenBank/DDBJ databases">
        <title>Genomic Encyclopedia of Type Strains, Phase IV (KMG-IV): sequencing the most valuable type-strain genomes for metagenomic binning, comparative biology and taxonomic classification.</title>
        <authorList>
            <person name="Goeker M."/>
        </authorList>
    </citation>
    <scope>NUCLEOTIDE SEQUENCE [LARGE SCALE GENOMIC DNA]</scope>
    <source>
        <strain evidence="5 6">DSM 25528</strain>
    </source>
</reference>
<dbReference type="GO" id="GO:0031418">
    <property type="term" value="F:L-ascorbic acid binding"/>
    <property type="evidence" value="ECO:0007669"/>
    <property type="project" value="InterPro"/>
</dbReference>
<evidence type="ECO:0000256" key="2">
    <source>
        <dbReference type="ARBA" id="ARBA00022964"/>
    </source>
</evidence>
<feature type="domain" description="Prolyl 4-hydroxylase alpha subunit" evidence="4">
    <location>
        <begin position="15"/>
        <end position="225"/>
    </location>
</feature>
<protein>
    <recommendedName>
        <fullName evidence="4">Prolyl 4-hydroxylase alpha subunit domain-containing protein</fullName>
    </recommendedName>
</protein>
<dbReference type="Pfam" id="PF13640">
    <property type="entry name" value="2OG-FeII_Oxy_3"/>
    <property type="match status" value="1"/>
</dbReference>
<sequence length="225" mass="24767">MLPSADSVRTSLDTSGFVSRDDFLPDDTFRALNELVLQSWNGGNGWRTRVKGPGGARVLPLQPPSRIAKIRSLLDEHANSASSEFSYLYHSLHEENDESGLIGKITAAVIEGWNPLINDLIGEWSHTNFSLTAYTPSCFLDSHTDHDPGVSRYQITLLLYFGDAGKETQQAGLVFDYLGKRSIIPASPNRAVMFVPSPETNHGIPRADETVASDYARLAFSGWLI</sequence>
<dbReference type="GO" id="GO:0005506">
    <property type="term" value="F:iron ion binding"/>
    <property type="evidence" value="ECO:0007669"/>
    <property type="project" value="InterPro"/>
</dbReference>
<keyword evidence="6" id="KW-1185">Reference proteome</keyword>
<dbReference type="EMBL" id="QPIX01000007">
    <property type="protein sequence ID" value="RCW23341.1"/>
    <property type="molecule type" value="Genomic_DNA"/>
</dbReference>
<dbReference type="InterPro" id="IPR006620">
    <property type="entry name" value="Pro_4_hyd_alph"/>
</dbReference>
<evidence type="ECO:0000256" key="1">
    <source>
        <dbReference type="ARBA" id="ARBA00001961"/>
    </source>
</evidence>
<dbReference type="GO" id="GO:0051213">
    <property type="term" value="F:dioxygenase activity"/>
    <property type="evidence" value="ECO:0007669"/>
    <property type="project" value="UniProtKB-KW"/>
</dbReference>
<dbReference type="SMART" id="SM00702">
    <property type="entry name" value="P4Hc"/>
    <property type="match status" value="1"/>
</dbReference>
<accession>A0A6I7HMQ0</accession>
<evidence type="ECO:0000256" key="3">
    <source>
        <dbReference type="ARBA" id="ARBA00023002"/>
    </source>
</evidence>
<evidence type="ECO:0000313" key="5">
    <source>
        <dbReference type="EMBL" id="RCW23341.1"/>
    </source>
</evidence>
<organism evidence="5 6">
    <name type="scientific">Ciceribacter lividus</name>
    <dbReference type="NCBI Taxonomy" id="1197950"/>
    <lineage>
        <taxon>Bacteria</taxon>
        <taxon>Pseudomonadati</taxon>
        <taxon>Pseudomonadota</taxon>
        <taxon>Alphaproteobacteria</taxon>
        <taxon>Hyphomicrobiales</taxon>
        <taxon>Rhizobiaceae</taxon>
        <taxon>Ciceribacter</taxon>
    </lineage>
</organism>
<comment type="cofactor">
    <cofactor evidence="1">
        <name>L-ascorbate</name>
        <dbReference type="ChEBI" id="CHEBI:38290"/>
    </cofactor>
</comment>
<dbReference type="InterPro" id="IPR044862">
    <property type="entry name" value="Pro_4_hyd_alph_FE2OG_OXY"/>
</dbReference>
<dbReference type="RefSeq" id="WP_114363754.1">
    <property type="nucleotide sequence ID" value="NZ_QPIX01000007.1"/>
</dbReference>
<dbReference type="GO" id="GO:0016705">
    <property type="term" value="F:oxidoreductase activity, acting on paired donors, with incorporation or reduction of molecular oxygen"/>
    <property type="evidence" value="ECO:0007669"/>
    <property type="project" value="InterPro"/>
</dbReference>
<dbReference type="Proteomes" id="UP000252582">
    <property type="component" value="Unassembled WGS sequence"/>
</dbReference>
<gene>
    <name evidence="5" type="ORF">DFR48_107213</name>
</gene>
<keyword evidence="3" id="KW-0560">Oxidoreductase</keyword>